<dbReference type="Pfam" id="PF08352">
    <property type="entry name" value="oligo_HPY"/>
    <property type="match status" value="1"/>
</dbReference>
<dbReference type="NCBIfam" id="TIGR01727">
    <property type="entry name" value="oligo_HPY"/>
    <property type="match status" value="1"/>
</dbReference>
<dbReference type="EMBL" id="JBDXSU010000002">
    <property type="protein sequence ID" value="MFB5189286.1"/>
    <property type="molecule type" value="Genomic_DNA"/>
</dbReference>
<keyword evidence="4" id="KW-0067">ATP-binding</keyword>
<dbReference type="RefSeq" id="WP_275476952.1">
    <property type="nucleotide sequence ID" value="NZ_CP162940.1"/>
</dbReference>
<keyword evidence="3" id="KW-0547">Nucleotide-binding</keyword>
<comment type="similarity">
    <text evidence="1">Belongs to the ABC transporter superfamily.</text>
</comment>
<dbReference type="InterPro" id="IPR013563">
    <property type="entry name" value="Oligopep_ABC_C"/>
</dbReference>
<organism evidence="6 7">
    <name type="scientific">Alicyclobacillus fastidiosus</name>
    <dbReference type="NCBI Taxonomy" id="392011"/>
    <lineage>
        <taxon>Bacteria</taxon>
        <taxon>Bacillati</taxon>
        <taxon>Bacillota</taxon>
        <taxon>Bacilli</taxon>
        <taxon>Bacillales</taxon>
        <taxon>Alicyclobacillaceae</taxon>
        <taxon>Alicyclobacillus</taxon>
    </lineage>
</organism>
<dbReference type="Proteomes" id="UP001579974">
    <property type="component" value="Unassembled WGS sequence"/>
</dbReference>
<evidence type="ECO:0000256" key="1">
    <source>
        <dbReference type="ARBA" id="ARBA00005417"/>
    </source>
</evidence>
<sequence length="104" mass="11786">MYLGHIVEFGQTDEILRNPMHPYTQSLISAVPLIAGRERRVEEVMPKSFEIGTLDERSIGCPFASRCPFAQADCLEQRPKLESVTSYHQVACHHATARKMLVNE</sequence>
<dbReference type="InterPro" id="IPR027417">
    <property type="entry name" value="P-loop_NTPase"/>
</dbReference>
<gene>
    <name evidence="6" type="ORF">KKP3000_002291</name>
</gene>
<protein>
    <recommendedName>
        <fullName evidence="5">Oligopeptide/dipeptide ABC transporter C-terminal domain-containing protein</fullName>
    </recommendedName>
</protein>
<proteinExistence type="inferred from homology"/>
<accession>A0ABV5AB46</accession>
<keyword evidence="2" id="KW-0813">Transport</keyword>
<evidence type="ECO:0000256" key="2">
    <source>
        <dbReference type="ARBA" id="ARBA00022448"/>
    </source>
</evidence>
<evidence type="ECO:0000313" key="6">
    <source>
        <dbReference type="EMBL" id="MFB5189286.1"/>
    </source>
</evidence>
<dbReference type="Gene3D" id="3.40.50.300">
    <property type="entry name" value="P-loop containing nucleotide triphosphate hydrolases"/>
    <property type="match status" value="1"/>
</dbReference>
<name>A0ABV5AB46_9BACL</name>
<evidence type="ECO:0000256" key="4">
    <source>
        <dbReference type="ARBA" id="ARBA00022840"/>
    </source>
</evidence>
<reference evidence="6 7" key="1">
    <citation type="journal article" date="2024" name="Int. J. Mol. Sci.">
        <title>Exploration of Alicyclobacillus spp. Genome in Search of Antibiotic Resistance.</title>
        <authorList>
            <person name="Bucka-Kolendo J."/>
            <person name="Kiousi D.E."/>
            <person name="Dekowska A."/>
            <person name="Mikolajczuk-Szczyrba A."/>
            <person name="Karadedos D.M."/>
            <person name="Michael P."/>
            <person name="Galanis A."/>
            <person name="Sokolowska B."/>
        </authorList>
    </citation>
    <scope>NUCLEOTIDE SEQUENCE [LARGE SCALE GENOMIC DNA]</scope>
    <source>
        <strain evidence="6 7">KKP 3000</strain>
    </source>
</reference>
<comment type="caution">
    <text evidence="6">The sequence shown here is derived from an EMBL/GenBank/DDBJ whole genome shotgun (WGS) entry which is preliminary data.</text>
</comment>
<evidence type="ECO:0000259" key="5">
    <source>
        <dbReference type="Pfam" id="PF08352"/>
    </source>
</evidence>
<feature type="domain" description="Oligopeptide/dipeptide ABC transporter C-terminal" evidence="5">
    <location>
        <begin position="7"/>
        <end position="74"/>
    </location>
</feature>
<dbReference type="PANTHER" id="PTHR43067:SF3">
    <property type="entry name" value="MALTOSE ABC TRANSPORTER, ATP-BINDING PROTEIN"/>
    <property type="match status" value="1"/>
</dbReference>
<evidence type="ECO:0000313" key="7">
    <source>
        <dbReference type="Proteomes" id="UP001579974"/>
    </source>
</evidence>
<dbReference type="SUPFAM" id="SSF52540">
    <property type="entry name" value="P-loop containing nucleoside triphosphate hydrolases"/>
    <property type="match status" value="1"/>
</dbReference>
<dbReference type="PANTHER" id="PTHR43067">
    <property type="entry name" value="OLIGOPEPTIDE/DIPEPTIDE ABC TRANSPORTER, ATPASE SUBUNIT"/>
    <property type="match status" value="1"/>
</dbReference>
<keyword evidence="7" id="KW-1185">Reference proteome</keyword>
<evidence type="ECO:0000256" key="3">
    <source>
        <dbReference type="ARBA" id="ARBA00022741"/>
    </source>
</evidence>